<accession>A0A813DP76</accession>
<dbReference type="EMBL" id="CAJNNV010002486">
    <property type="protein sequence ID" value="CAE8587262.1"/>
    <property type="molecule type" value="Genomic_DNA"/>
</dbReference>
<dbReference type="AlphaFoldDB" id="A0A813DP76"/>
<dbReference type="Proteomes" id="UP000654075">
    <property type="component" value="Unassembled WGS sequence"/>
</dbReference>
<sequence>SCLLHNEVEALLLPHLPLAAWQALRGVCRADYAAVSPACKALARQASDLTQSVLSLSAVSARAAAIRLFWLTGIYADDQSMPKLVNSAYNWAHYGKSAECSRRPLHRAAHLKQLSDEFPVARGEKGIQACMRRELAAVEAAIRIRLALGGSLREVDNLSLVPADTPGKLEGRASIACT</sequence>
<proteinExistence type="predicted"/>
<reference evidence="1" key="1">
    <citation type="submission" date="2021-02" db="EMBL/GenBank/DDBJ databases">
        <authorList>
            <person name="Dougan E. K."/>
            <person name="Rhodes N."/>
            <person name="Thang M."/>
            <person name="Chan C."/>
        </authorList>
    </citation>
    <scope>NUCLEOTIDE SEQUENCE</scope>
</reference>
<evidence type="ECO:0000313" key="1">
    <source>
        <dbReference type="EMBL" id="CAE8587262.1"/>
    </source>
</evidence>
<dbReference type="OrthoDB" id="442883at2759"/>
<feature type="non-terminal residue" evidence="1">
    <location>
        <position position="1"/>
    </location>
</feature>
<protein>
    <submittedName>
        <fullName evidence="1">Uncharacterized protein</fullName>
    </submittedName>
</protein>
<organism evidence="1 2">
    <name type="scientific">Polarella glacialis</name>
    <name type="common">Dinoflagellate</name>
    <dbReference type="NCBI Taxonomy" id="89957"/>
    <lineage>
        <taxon>Eukaryota</taxon>
        <taxon>Sar</taxon>
        <taxon>Alveolata</taxon>
        <taxon>Dinophyceae</taxon>
        <taxon>Suessiales</taxon>
        <taxon>Suessiaceae</taxon>
        <taxon>Polarella</taxon>
    </lineage>
</organism>
<keyword evidence="2" id="KW-1185">Reference proteome</keyword>
<gene>
    <name evidence="1" type="ORF">PGLA1383_LOCUS6103</name>
</gene>
<feature type="non-terminal residue" evidence="1">
    <location>
        <position position="178"/>
    </location>
</feature>
<evidence type="ECO:0000313" key="2">
    <source>
        <dbReference type="Proteomes" id="UP000654075"/>
    </source>
</evidence>
<comment type="caution">
    <text evidence="1">The sequence shown here is derived from an EMBL/GenBank/DDBJ whole genome shotgun (WGS) entry which is preliminary data.</text>
</comment>
<name>A0A813DP76_POLGL</name>